<evidence type="ECO:0000313" key="2">
    <source>
        <dbReference type="Proteomes" id="UP000054359"/>
    </source>
</evidence>
<organism evidence="1 2">
    <name type="scientific">Stegodyphus mimosarum</name>
    <name type="common">African social velvet spider</name>
    <dbReference type="NCBI Taxonomy" id="407821"/>
    <lineage>
        <taxon>Eukaryota</taxon>
        <taxon>Metazoa</taxon>
        <taxon>Ecdysozoa</taxon>
        <taxon>Arthropoda</taxon>
        <taxon>Chelicerata</taxon>
        <taxon>Arachnida</taxon>
        <taxon>Araneae</taxon>
        <taxon>Araneomorphae</taxon>
        <taxon>Entelegynae</taxon>
        <taxon>Eresoidea</taxon>
        <taxon>Eresidae</taxon>
        <taxon>Stegodyphus</taxon>
    </lineage>
</organism>
<name>A0A087V115_STEMI</name>
<protein>
    <submittedName>
        <fullName evidence="1">Uncharacterized protein</fullName>
    </submittedName>
</protein>
<dbReference type="AlphaFoldDB" id="A0A087V115"/>
<dbReference type="EMBL" id="KL817402">
    <property type="protein sequence ID" value="KFM83304.1"/>
    <property type="molecule type" value="Genomic_DNA"/>
</dbReference>
<dbReference type="OrthoDB" id="10425232at2759"/>
<gene>
    <name evidence="1" type="ORF">X975_09294</name>
</gene>
<keyword evidence="2" id="KW-1185">Reference proteome</keyword>
<sequence length="348" mass="39114">MIAYFVGVSPSNIYVLPERKTAIANDVNAKDNEEFGKSNESGFLKKREENIHYPSSKSTLNAIPLEVHKENEITTRNHQTNFEKDGQNDVVFPNNLENVLKYVDNSHVTDKTNEETDKNLKLLDPEINNYEKSYESDEIVKGNIQIPILEQKPLITSTIKESYLSSVFDTERILLLPETLNDGVENNSPVEKKTYIFENIPTEFISEISSVECNANLQNCDLEETEQGKYNPSSFILHDTSLLSVGKISRITPLKIIKSNGKWNVSRKVSASSIISFCNKNEIISHATSFDSGYDSHVNKKKIENKKASVSDLKCSGIESEDDESVVDASSSVDYFTADELENSSYLS</sequence>
<reference evidence="1 2" key="1">
    <citation type="submission" date="2013-11" db="EMBL/GenBank/DDBJ databases">
        <title>Genome sequencing of Stegodyphus mimosarum.</title>
        <authorList>
            <person name="Bechsgaard J."/>
        </authorList>
    </citation>
    <scope>NUCLEOTIDE SEQUENCE [LARGE SCALE GENOMIC DNA]</scope>
</reference>
<evidence type="ECO:0000313" key="1">
    <source>
        <dbReference type="EMBL" id="KFM83304.1"/>
    </source>
</evidence>
<feature type="non-terminal residue" evidence="1">
    <location>
        <position position="348"/>
    </location>
</feature>
<dbReference type="Proteomes" id="UP000054359">
    <property type="component" value="Unassembled WGS sequence"/>
</dbReference>
<proteinExistence type="predicted"/>
<accession>A0A087V115</accession>